<reference evidence="1" key="1">
    <citation type="submission" date="2021-06" db="EMBL/GenBank/DDBJ databases">
        <authorList>
            <person name="Kallberg Y."/>
            <person name="Tangrot J."/>
            <person name="Rosling A."/>
        </authorList>
    </citation>
    <scope>NUCLEOTIDE SEQUENCE</scope>
    <source>
        <strain evidence="1">AU212A</strain>
    </source>
</reference>
<dbReference type="EMBL" id="CAJVPM010002607">
    <property type="protein sequence ID" value="CAG8489340.1"/>
    <property type="molecule type" value="Genomic_DNA"/>
</dbReference>
<name>A0ACA9KTI4_9GLOM</name>
<organism evidence="1 2">
    <name type="scientific">Scutellospora calospora</name>
    <dbReference type="NCBI Taxonomy" id="85575"/>
    <lineage>
        <taxon>Eukaryota</taxon>
        <taxon>Fungi</taxon>
        <taxon>Fungi incertae sedis</taxon>
        <taxon>Mucoromycota</taxon>
        <taxon>Glomeromycotina</taxon>
        <taxon>Glomeromycetes</taxon>
        <taxon>Diversisporales</taxon>
        <taxon>Gigasporaceae</taxon>
        <taxon>Scutellospora</taxon>
    </lineage>
</organism>
<evidence type="ECO:0000313" key="1">
    <source>
        <dbReference type="EMBL" id="CAG8489340.1"/>
    </source>
</evidence>
<gene>
    <name evidence="1" type="ORF">SCALOS_LOCUS2762</name>
</gene>
<protein>
    <submittedName>
        <fullName evidence="1">7882_t:CDS:1</fullName>
    </submittedName>
</protein>
<proteinExistence type="predicted"/>
<accession>A0ACA9KTI4</accession>
<keyword evidence="2" id="KW-1185">Reference proteome</keyword>
<comment type="caution">
    <text evidence="1">The sequence shown here is derived from an EMBL/GenBank/DDBJ whole genome shotgun (WGS) entry which is preliminary data.</text>
</comment>
<evidence type="ECO:0000313" key="2">
    <source>
        <dbReference type="Proteomes" id="UP000789860"/>
    </source>
</evidence>
<dbReference type="Proteomes" id="UP000789860">
    <property type="component" value="Unassembled WGS sequence"/>
</dbReference>
<sequence>MLTNHEWILLQNLISILGLFEETIQYLGSSNYTTYSILNPIMIHIINKLKPISNLSKEINIESIKDIFSELEICDDENNLDKPMQIFGVLGKVKETLYHAIQFY</sequence>